<keyword evidence="7" id="KW-1185">Reference proteome</keyword>
<dbReference type="RefSeq" id="WP_152889082.1">
    <property type="nucleotide sequence ID" value="NZ_WHJC01000074.1"/>
</dbReference>
<dbReference type="Pfam" id="PF19567">
    <property type="entry name" value="CpsB_CapC"/>
    <property type="match status" value="1"/>
</dbReference>
<organism evidence="6 7">
    <name type="scientific">Clostridium tarantellae</name>
    <dbReference type="NCBI Taxonomy" id="39493"/>
    <lineage>
        <taxon>Bacteria</taxon>
        <taxon>Bacillati</taxon>
        <taxon>Bacillota</taxon>
        <taxon>Clostridia</taxon>
        <taxon>Eubacteriales</taxon>
        <taxon>Clostridiaceae</taxon>
        <taxon>Clostridium</taxon>
    </lineage>
</organism>
<dbReference type="EMBL" id="WHJC01000074">
    <property type="protein sequence ID" value="MPQ43502.1"/>
    <property type="molecule type" value="Genomic_DNA"/>
</dbReference>
<evidence type="ECO:0000256" key="3">
    <source>
        <dbReference type="ARBA" id="ARBA00022801"/>
    </source>
</evidence>
<reference evidence="6 7" key="1">
    <citation type="submission" date="2019-10" db="EMBL/GenBank/DDBJ databases">
        <title>The Genome Sequence of Clostridium tarantellae Isolated from Fish Brain.</title>
        <authorList>
            <person name="Bano L."/>
            <person name="Kiel M."/>
            <person name="Sales G."/>
            <person name="Doxey A.C."/>
            <person name="Mansfield M.J."/>
            <person name="Schiavone M."/>
            <person name="Rossetto O."/>
            <person name="Pirazzini M."/>
            <person name="Dobrindt U."/>
            <person name="Montecucco C."/>
        </authorList>
    </citation>
    <scope>NUCLEOTIDE SEQUENCE [LARGE SCALE GENOMIC DNA]</scope>
    <source>
        <strain evidence="6 7">DSM 3997</strain>
    </source>
</reference>
<dbReference type="InterPro" id="IPR016667">
    <property type="entry name" value="Caps_polysacc_synth_CpsB/CapC"/>
</dbReference>
<dbReference type="GO" id="GO:0004725">
    <property type="term" value="F:protein tyrosine phosphatase activity"/>
    <property type="evidence" value="ECO:0007669"/>
    <property type="project" value="UniProtKB-EC"/>
</dbReference>
<evidence type="ECO:0000256" key="2">
    <source>
        <dbReference type="ARBA" id="ARBA00013064"/>
    </source>
</evidence>
<keyword evidence="3" id="KW-0378">Hydrolase</keyword>
<protein>
    <recommendedName>
        <fullName evidence="2">protein-tyrosine-phosphatase</fullName>
        <ecNumber evidence="2">3.1.3.48</ecNumber>
    </recommendedName>
</protein>
<evidence type="ECO:0000313" key="7">
    <source>
        <dbReference type="Proteomes" id="UP000430345"/>
    </source>
</evidence>
<dbReference type="PANTHER" id="PTHR39181:SF1">
    <property type="entry name" value="TYROSINE-PROTEIN PHOSPHATASE YWQE"/>
    <property type="match status" value="1"/>
</dbReference>
<dbReference type="OrthoDB" id="9788539at2"/>
<dbReference type="PANTHER" id="PTHR39181">
    <property type="entry name" value="TYROSINE-PROTEIN PHOSPHATASE YWQE"/>
    <property type="match status" value="1"/>
</dbReference>
<dbReference type="EC" id="3.1.3.48" evidence="2"/>
<evidence type="ECO:0000256" key="4">
    <source>
        <dbReference type="ARBA" id="ARBA00022912"/>
    </source>
</evidence>
<dbReference type="InterPro" id="IPR016195">
    <property type="entry name" value="Pol/histidinol_Pase-like"/>
</dbReference>
<dbReference type="GO" id="GO:0030145">
    <property type="term" value="F:manganese ion binding"/>
    <property type="evidence" value="ECO:0007669"/>
    <property type="project" value="InterPro"/>
</dbReference>
<proteinExistence type="inferred from homology"/>
<sequence>MIDIHSHIIPAIDDGAKDIEITLEMLKRAEEEKTTSIIATPHYIGGMWETSYDDVKKKVEKLNELARAENINLKIHYGQEIYYHNEIVKSYDNGLIGTLANSRYMLIEFSMHKIPRGAMEQLYELQIKGIVPIIAHPERYDEFKRNPEEINKFIEEGYLFQLNSGSICGVFGKEVRKTAELFLKNNIYSFIGSDAHSNERRHAGLKSALTICDSINENYSNKLLENGEKLLRNKEVLFHGNKIKKKKGLFSFIFKK</sequence>
<dbReference type="PIRSF" id="PIRSF016557">
    <property type="entry name" value="Caps_synth_CpsB"/>
    <property type="match status" value="1"/>
</dbReference>
<dbReference type="Gene3D" id="3.20.20.140">
    <property type="entry name" value="Metal-dependent hydrolases"/>
    <property type="match status" value="1"/>
</dbReference>
<accession>A0A6I1MMN4</accession>
<name>A0A6I1MMN4_9CLOT</name>
<comment type="similarity">
    <text evidence="1">Belongs to the metallo-dependent hydrolases superfamily. CpsB/CapC family.</text>
</comment>
<evidence type="ECO:0000256" key="5">
    <source>
        <dbReference type="ARBA" id="ARBA00051722"/>
    </source>
</evidence>
<keyword evidence="4" id="KW-0904">Protein phosphatase</keyword>
<dbReference type="SUPFAM" id="SSF89550">
    <property type="entry name" value="PHP domain-like"/>
    <property type="match status" value="1"/>
</dbReference>
<comment type="caution">
    <text evidence="6">The sequence shown here is derived from an EMBL/GenBank/DDBJ whole genome shotgun (WGS) entry which is preliminary data.</text>
</comment>
<dbReference type="Proteomes" id="UP000430345">
    <property type="component" value="Unassembled WGS sequence"/>
</dbReference>
<evidence type="ECO:0000313" key="6">
    <source>
        <dbReference type="EMBL" id="MPQ43502.1"/>
    </source>
</evidence>
<dbReference type="AlphaFoldDB" id="A0A6I1MMN4"/>
<evidence type="ECO:0000256" key="1">
    <source>
        <dbReference type="ARBA" id="ARBA00005750"/>
    </source>
</evidence>
<gene>
    <name evidence="6" type="ORF">GBZ86_07000</name>
</gene>
<comment type="catalytic activity">
    <reaction evidence="5">
        <text>O-phospho-L-tyrosyl-[protein] + H2O = L-tyrosyl-[protein] + phosphate</text>
        <dbReference type="Rhea" id="RHEA:10684"/>
        <dbReference type="Rhea" id="RHEA-COMP:10136"/>
        <dbReference type="Rhea" id="RHEA-COMP:20101"/>
        <dbReference type="ChEBI" id="CHEBI:15377"/>
        <dbReference type="ChEBI" id="CHEBI:43474"/>
        <dbReference type="ChEBI" id="CHEBI:46858"/>
        <dbReference type="ChEBI" id="CHEBI:61978"/>
        <dbReference type="EC" id="3.1.3.48"/>
    </reaction>
</comment>